<evidence type="ECO:0000313" key="3">
    <source>
        <dbReference type="Proteomes" id="UP001549691"/>
    </source>
</evidence>
<keyword evidence="3" id="KW-1185">Reference proteome</keyword>
<reference evidence="2 3" key="1">
    <citation type="submission" date="2024-07" db="EMBL/GenBank/DDBJ databases">
        <title>Uliginosibacterium flavum JJ3220;KACC:17644.</title>
        <authorList>
            <person name="Kim M.K."/>
        </authorList>
    </citation>
    <scope>NUCLEOTIDE SEQUENCE [LARGE SCALE GENOMIC DNA]</scope>
    <source>
        <strain evidence="2 3">KACC:17644</strain>
    </source>
</reference>
<keyword evidence="1" id="KW-0472">Membrane</keyword>
<evidence type="ECO:0000256" key="1">
    <source>
        <dbReference type="SAM" id="Phobius"/>
    </source>
</evidence>
<dbReference type="Proteomes" id="UP001549691">
    <property type="component" value="Unassembled WGS sequence"/>
</dbReference>
<comment type="caution">
    <text evidence="2">The sequence shown here is derived from an EMBL/GenBank/DDBJ whole genome shotgun (WGS) entry which is preliminary data.</text>
</comment>
<proteinExistence type="predicted"/>
<sequence>MDTWSVVMKQESGSDGQAGFALDEEAKAQKLERLRQRLQAATPATQKPVRRYEWDVRRTVMAVFLVLVFGLAIVAGSGVFK</sequence>
<dbReference type="EMBL" id="JBEWZI010000002">
    <property type="protein sequence ID" value="MET7013179.1"/>
    <property type="molecule type" value="Genomic_DNA"/>
</dbReference>
<organism evidence="2 3">
    <name type="scientific">Uliginosibacterium flavum</name>
    <dbReference type="NCBI Taxonomy" id="1396831"/>
    <lineage>
        <taxon>Bacteria</taxon>
        <taxon>Pseudomonadati</taxon>
        <taxon>Pseudomonadota</taxon>
        <taxon>Betaproteobacteria</taxon>
        <taxon>Rhodocyclales</taxon>
        <taxon>Zoogloeaceae</taxon>
        <taxon>Uliginosibacterium</taxon>
    </lineage>
</organism>
<accession>A0ABV2TGX7</accession>
<keyword evidence="1" id="KW-1133">Transmembrane helix</keyword>
<name>A0ABV2TGX7_9RHOO</name>
<evidence type="ECO:0000313" key="2">
    <source>
        <dbReference type="EMBL" id="MET7013179.1"/>
    </source>
</evidence>
<keyword evidence="1" id="KW-0812">Transmembrane</keyword>
<protein>
    <submittedName>
        <fullName evidence="2">Uncharacterized protein</fullName>
    </submittedName>
</protein>
<gene>
    <name evidence="2" type="ORF">ABXR19_03190</name>
</gene>
<dbReference type="RefSeq" id="WP_354599633.1">
    <property type="nucleotide sequence ID" value="NZ_JBEWZI010000002.1"/>
</dbReference>
<feature type="transmembrane region" description="Helical" evidence="1">
    <location>
        <begin position="60"/>
        <end position="80"/>
    </location>
</feature>